<accession>A0A7Y9I722</accession>
<keyword evidence="2" id="KW-1185">Reference proteome</keyword>
<dbReference type="AlphaFoldDB" id="A0A7Y9I722"/>
<dbReference type="RefSeq" id="WP_179751166.1">
    <property type="nucleotide sequence ID" value="NZ_JACCBU010000001.1"/>
</dbReference>
<evidence type="ECO:0000313" key="2">
    <source>
        <dbReference type="Proteomes" id="UP000569914"/>
    </source>
</evidence>
<protein>
    <submittedName>
        <fullName evidence="1">Uncharacterized protein</fullName>
    </submittedName>
</protein>
<comment type="caution">
    <text evidence="1">The sequence shown here is derived from an EMBL/GenBank/DDBJ whole genome shotgun (WGS) entry which is preliminary data.</text>
</comment>
<name>A0A7Y9I722_9ACTN</name>
<sequence length="175" mass="19447">MDGLKIDFIDQFAVEDPPPAGPEADCATVTEGVDRLLAELHDRLQASGKAPIIELRQPYVSPGLWRHATMIRSGDCPLSPAHNRQRTVDLRLIAGPLAVHADMMMWPPSERPEQVAVQLINSLFAVPQISVDLTEQSPEQLAAVRFWLGFVTEHADVPQHGRFMPSRPDLVYPSR</sequence>
<dbReference type="EMBL" id="JACCBU010000001">
    <property type="protein sequence ID" value="NYE71181.1"/>
    <property type="molecule type" value="Genomic_DNA"/>
</dbReference>
<reference evidence="1 2" key="1">
    <citation type="submission" date="2020-07" db="EMBL/GenBank/DDBJ databases">
        <title>Sequencing the genomes of 1000 actinobacteria strains.</title>
        <authorList>
            <person name="Klenk H.-P."/>
        </authorList>
    </citation>
    <scope>NUCLEOTIDE SEQUENCE [LARGE SCALE GENOMIC DNA]</scope>
    <source>
        <strain evidence="1 2">DSM 22083</strain>
    </source>
</reference>
<dbReference type="Proteomes" id="UP000569914">
    <property type="component" value="Unassembled WGS sequence"/>
</dbReference>
<gene>
    <name evidence="1" type="ORF">BKA15_002510</name>
</gene>
<organism evidence="1 2">
    <name type="scientific">Microlunatus parietis</name>
    <dbReference type="NCBI Taxonomy" id="682979"/>
    <lineage>
        <taxon>Bacteria</taxon>
        <taxon>Bacillati</taxon>
        <taxon>Actinomycetota</taxon>
        <taxon>Actinomycetes</taxon>
        <taxon>Propionibacteriales</taxon>
        <taxon>Propionibacteriaceae</taxon>
        <taxon>Microlunatus</taxon>
    </lineage>
</organism>
<proteinExistence type="predicted"/>
<evidence type="ECO:0000313" key="1">
    <source>
        <dbReference type="EMBL" id="NYE71181.1"/>
    </source>
</evidence>